<dbReference type="InterPro" id="IPR027854">
    <property type="entry name" value="STMP1"/>
</dbReference>
<evidence type="ECO:0000313" key="2">
    <source>
        <dbReference type="EMBL" id="KAL3814942.1"/>
    </source>
</evidence>
<dbReference type="PANTHER" id="PTHR33528">
    <property type="entry name" value="OS07G0239500 PROTEIN"/>
    <property type="match status" value="1"/>
</dbReference>
<name>A0ABD3RQ00_9LAMI</name>
<feature type="chain" id="PRO_5044724982" evidence="1">
    <location>
        <begin position="26"/>
        <end position="62"/>
    </location>
</feature>
<dbReference type="EMBL" id="JBJXBP010000008">
    <property type="protein sequence ID" value="KAL3814946.1"/>
    <property type="molecule type" value="Genomic_DNA"/>
</dbReference>
<protein>
    <submittedName>
        <fullName evidence="5">Uncharacterized protein</fullName>
    </submittedName>
</protein>
<dbReference type="AlphaFoldDB" id="A0ABD3RQ00"/>
<keyword evidence="6" id="KW-1185">Reference proteome</keyword>
<dbReference type="PANTHER" id="PTHR33528:SF14">
    <property type="entry name" value="SOLUTE CARRIER FAMILY 35 MEMBER A4"/>
    <property type="match status" value="1"/>
</dbReference>
<keyword evidence="1" id="KW-0732">Signal</keyword>
<organism evidence="5 6">
    <name type="scientific">Penstemon smallii</name>
    <dbReference type="NCBI Taxonomy" id="265156"/>
    <lineage>
        <taxon>Eukaryota</taxon>
        <taxon>Viridiplantae</taxon>
        <taxon>Streptophyta</taxon>
        <taxon>Embryophyta</taxon>
        <taxon>Tracheophyta</taxon>
        <taxon>Spermatophyta</taxon>
        <taxon>Magnoliopsida</taxon>
        <taxon>eudicotyledons</taxon>
        <taxon>Gunneridae</taxon>
        <taxon>Pentapetalae</taxon>
        <taxon>asterids</taxon>
        <taxon>lamiids</taxon>
        <taxon>Lamiales</taxon>
        <taxon>Plantaginaceae</taxon>
        <taxon>Cheloneae</taxon>
        <taxon>Penstemon</taxon>
    </lineage>
</organism>
<reference evidence="5 6" key="1">
    <citation type="submission" date="2024-12" db="EMBL/GenBank/DDBJ databases">
        <title>The unique morphological basis and parallel evolutionary history of personate flowers in Penstemon.</title>
        <authorList>
            <person name="Depatie T.H."/>
            <person name="Wessinger C.A."/>
        </authorList>
    </citation>
    <scope>NUCLEOTIDE SEQUENCE [LARGE SCALE GENOMIC DNA]</scope>
    <source>
        <strain evidence="5">WTNN_2</strain>
        <tissue evidence="5">Leaf</tissue>
    </source>
</reference>
<dbReference type="Proteomes" id="UP001634393">
    <property type="component" value="Unassembled WGS sequence"/>
</dbReference>
<proteinExistence type="predicted"/>
<sequence>MGMMRRSFTFVAGTLFGLYIAQNYSVPNVSKLFNYGFVMAKHLEETYRKPNVVKTKNGDLHE</sequence>
<evidence type="ECO:0000313" key="5">
    <source>
        <dbReference type="EMBL" id="KAL3814948.1"/>
    </source>
</evidence>
<dbReference type="Pfam" id="PF15054">
    <property type="entry name" value="DUF4535"/>
    <property type="match status" value="1"/>
</dbReference>
<evidence type="ECO:0000313" key="4">
    <source>
        <dbReference type="EMBL" id="KAL3814946.1"/>
    </source>
</evidence>
<evidence type="ECO:0000313" key="3">
    <source>
        <dbReference type="EMBL" id="KAL3814944.1"/>
    </source>
</evidence>
<comment type="caution">
    <text evidence="5">The sequence shown here is derived from an EMBL/GenBank/DDBJ whole genome shotgun (WGS) entry which is preliminary data.</text>
</comment>
<evidence type="ECO:0000256" key="1">
    <source>
        <dbReference type="SAM" id="SignalP"/>
    </source>
</evidence>
<evidence type="ECO:0000313" key="6">
    <source>
        <dbReference type="Proteomes" id="UP001634393"/>
    </source>
</evidence>
<gene>
    <name evidence="2" type="ORF">ACJIZ3_016210</name>
    <name evidence="3" type="ORF">ACJIZ3_016212</name>
    <name evidence="4" type="ORF">ACJIZ3_016214</name>
    <name evidence="5" type="ORF">ACJIZ3_016216</name>
</gene>
<dbReference type="EMBL" id="JBJXBP010000008">
    <property type="protein sequence ID" value="KAL3814944.1"/>
    <property type="molecule type" value="Genomic_DNA"/>
</dbReference>
<feature type="signal peptide" evidence="1">
    <location>
        <begin position="1"/>
        <end position="25"/>
    </location>
</feature>
<accession>A0ABD3RQ00</accession>
<dbReference type="EMBL" id="JBJXBP010000008">
    <property type="protein sequence ID" value="KAL3814948.1"/>
    <property type="molecule type" value="Genomic_DNA"/>
</dbReference>
<dbReference type="EMBL" id="JBJXBP010000008">
    <property type="protein sequence ID" value="KAL3814942.1"/>
    <property type="molecule type" value="Genomic_DNA"/>
</dbReference>